<dbReference type="InParanoid" id="A7EUK2"/>
<keyword evidence="2" id="KW-1185">Reference proteome</keyword>
<organism evidence="1 2">
    <name type="scientific">Sclerotinia sclerotiorum (strain ATCC 18683 / 1980 / Ss-1)</name>
    <name type="common">White mold</name>
    <name type="synonym">Whetzelinia sclerotiorum</name>
    <dbReference type="NCBI Taxonomy" id="665079"/>
    <lineage>
        <taxon>Eukaryota</taxon>
        <taxon>Fungi</taxon>
        <taxon>Dikarya</taxon>
        <taxon>Ascomycota</taxon>
        <taxon>Pezizomycotina</taxon>
        <taxon>Leotiomycetes</taxon>
        <taxon>Helotiales</taxon>
        <taxon>Sclerotiniaceae</taxon>
        <taxon>Sclerotinia</taxon>
    </lineage>
</organism>
<dbReference type="AlphaFoldDB" id="A7EUK2"/>
<name>A7EUK2_SCLS1</name>
<dbReference type="GeneID" id="5486223"/>
<reference evidence="2" key="1">
    <citation type="journal article" date="2011" name="PLoS Genet.">
        <title>Genomic analysis of the necrotrophic fungal pathogens Sclerotinia sclerotiorum and Botrytis cinerea.</title>
        <authorList>
            <person name="Amselem J."/>
            <person name="Cuomo C.A."/>
            <person name="van Kan J.A."/>
            <person name="Viaud M."/>
            <person name="Benito E.P."/>
            <person name="Couloux A."/>
            <person name="Coutinho P.M."/>
            <person name="de Vries R.P."/>
            <person name="Dyer P.S."/>
            <person name="Fillinger S."/>
            <person name="Fournier E."/>
            <person name="Gout L."/>
            <person name="Hahn M."/>
            <person name="Kohn L."/>
            <person name="Lapalu N."/>
            <person name="Plummer K.M."/>
            <person name="Pradier J.M."/>
            <person name="Quevillon E."/>
            <person name="Sharon A."/>
            <person name="Simon A."/>
            <person name="ten Have A."/>
            <person name="Tudzynski B."/>
            <person name="Tudzynski P."/>
            <person name="Wincker P."/>
            <person name="Andrew M."/>
            <person name="Anthouard V."/>
            <person name="Beever R.E."/>
            <person name="Beffa R."/>
            <person name="Benoit I."/>
            <person name="Bouzid O."/>
            <person name="Brault B."/>
            <person name="Chen Z."/>
            <person name="Choquer M."/>
            <person name="Collemare J."/>
            <person name="Cotton P."/>
            <person name="Danchin E.G."/>
            <person name="Da Silva C."/>
            <person name="Gautier A."/>
            <person name="Giraud C."/>
            <person name="Giraud T."/>
            <person name="Gonzalez C."/>
            <person name="Grossetete S."/>
            <person name="Guldener U."/>
            <person name="Henrissat B."/>
            <person name="Howlett B.J."/>
            <person name="Kodira C."/>
            <person name="Kretschmer M."/>
            <person name="Lappartient A."/>
            <person name="Leroch M."/>
            <person name="Levis C."/>
            <person name="Mauceli E."/>
            <person name="Neuveglise C."/>
            <person name="Oeser B."/>
            <person name="Pearson M."/>
            <person name="Poulain J."/>
            <person name="Poussereau N."/>
            <person name="Quesneville H."/>
            <person name="Rascle C."/>
            <person name="Schumacher J."/>
            <person name="Segurens B."/>
            <person name="Sexton A."/>
            <person name="Silva E."/>
            <person name="Sirven C."/>
            <person name="Soanes D.M."/>
            <person name="Talbot N.J."/>
            <person name="Templeton M."/>
            <person name="Yandava C."/>
            <person name="Yarden O."/>
            <person name="Zeng Q."/>
            <person name="Rollins J.A."/>
            <person name="Lebrun M.H."/>
            <person name="Dickman M."/>
        </authorList>
    </citation>
    <scope>NUCLEOTIDE SEQUENCE [LARGE SCALE GENOMIC DNA]</scope>
    <source>
        <strain evidence="2">ATCC 18683 / 1980 / Ss-1</strain>
    </source>
</reference>
<gene>
    <name evidence="1" type="ORF">SS1G_09009</name>
</gene>
<proteinExistence type="predicted"/>
<dbReference type="Proteomes" id="UP000001312">
    <property type="component" value="Unassembled WGS sequence"/>
</dbReference>
<evidence type="ECO:0000313" key="1">
    <source>
        <dbReference type="EMBL" id="EDN93144.1"/>
    </source>
</evidence>
<accession>A7EUK2</accession>
<protein>
    <submittedName>
        <fullName evidence="1">Uncharacterized protein</fullName>
    </submittedName>
</protein>
<sequence length="115" mass="13096">MSMPQSSICRIWFPPRPLGFSSYKGSSLKLKHIHPHPSSPPTSRLFMINPYSSKPNCAFEVEDLNIVQIYLKAHFDIIHIRELFGCWGKIFGKSSTILKESKAKTKAAVFKDLNM</sequence>
<dbReference type="EMBL" id="CH476632">
    <property type="protein sequence ID" value="EDN93144.1"/>
    <property type="molecule type" value="Genomic_DNA"/>
</dbReference>
<dbReference type="RefSeq" id="XP_001590245.1">
    <property type="nucleotide sequence ID" value="XM_001590195.1"/>
</dbReference>
<evidence type="ECO:0000313" key="2">
    <source>
        <dbReference type="Proteomes" id="UP000001312"/>
    </source>
</evidence>
<dbReference type="KEGG" id="ssl:SS1G_09009"/>